<keyword evidence="1" id="KW-0472">Membrane</keyword>
<evidence type="ECO:0000313" key="3">
    <source>
        <dbReference type="Proteomes" id="UP001144280"/>
    </source>
</evidence>
<proteinExistence type="predicted"/>
<reference evidence="2" key="1">
    <citation type="submission" date="2022-12" db="EMBL/GenBank/DDBJ databases">
        <title>New Phytohabitans aurantiacus sp. RD004123 nov., an actinomycete isolated from soil.</title>
        <authorList>
            <person name="Triningsih D.W."/>
            <person name="Harunari E."/>
            <person name="Igarashi Y."/>
        </authorList>
    </citation>
    <scope>NUCLEOTIDE SEQUENCE</scope>
    <source>
        <strain evidence="2">RD004123</strain>
    </source>
</reference>
<organism evidence="2 3">
    <name type="scientific">Phytohabitans aurantiacus</name>
    <dbReference type="NCBI Taxonomy" id="3016789"/>
    <lineage>
        <taxon>Bacteria</taxon>
        <taxon>Bacillati</taxon>
        <taxon>Actinomycetota</taxon>
        <taxon>Actinomycetes</taxon>
        <taxon>Micromonosporales</taxon>
        <taxon>Micromonosporaceae</taxon>
    </lineage>
</organism>
<keyword evidence="1" id="KW-0812">Transmembrane</keyword>
<comment type="caution">
    <text evidence="2">The sequence shown here is derived from an EMBL/GenBank/DDBJ whole genome shotgun (WGS) entry which is preliminary data.</text>
</comment>
<feature type="transmembrane region" description="Helical" evidence="1">
    <location>
        <begin position="60"/>
        <end position="82"/>
    </location>
</feature>
<keyword evidence="1" id="KW-1133">Transmembrane helix</keyword>
<dbReference type="Proteomes" id="UP001144280">
    <property type="component" value="Unassembled WGS sequence"/>
</dbReference>
<dbReference type="EMBL" id="BSDI01000001">
    <property type="protein sequence ID" value="GLH94802.1"/>
    <property type="molecule type" value="Genomic_DNA"/>
</dbReference>
<feature type="transmembrane region" description="Helical" evidence="1">
    <location>
        <begin position="429"/>
        <end position="455"/>
    </location>
</feature>
<gene>
    <name evidence="2" type="ORF">Pa4123_00740</name>
</gene>
<accession>A0ABQ5QKU6</accession>
<keyword evidence="3" id="KW-1185">Reference proteome</keyword>
<sequence>MHSPLIDGKGARGRGRAGGLRLGDTLIPEVVSVTLVREPATIARRLPAVQRRLRRTPGRLGLAMAVLIVLGLATGLAGAIGVRQRIDLINGATARNGELTVAAQRLYRALSDADATAASAFLAGGVEPAAMRERYQADIADAAAALSIVSGGRAGGEEGDAAVAKIAAQLPVYTGLVETARVYNRQGVPIGGAYLREASGLMRSSLLPAAQSLYEAVSEELDDARDSAGAFPWFAIFLGLVTIAALIVVQRYLTRRTNRVFNVGLLAATGAAAVLVIWLAVSAVLAAGRLDASRDEGSAQVARLAGARIAALQARADEAHTLVARGNGAAFEKDYVEVMPRVTQLLVLDGADDATQAYARAADAEAQKWLEAHKDLRALDEGGQYGNAVTAAIGTEPTSTASIAGKLDAQLAEAIEHNGKTFTREVDSAAGALTAADIGVGLLAALLILGAALGIQRRLAEYR</sequence>
<protein>
    <recommendedName>
        <fullName evidence="4">Secreted protein</fullName>
    </recommendedName>
</protein>
<evidence type="ECO:0008006" key="4">
    <source>
        <dbReference type="Google" id="ProtNLM"/>
    </source>
</evidence>
<feature type="transmembrane region" description="Helical" evidence="1">
    <location>
        <begin position="230"/>
        <end position="249"/>
    </location>
</feature>
<feature type="transmembrane region" description="Helical" evidence="1">
    <location>
        <begin position="261"/>
        <end position="287"/>
    </location>
</feature>
<evidence type="ECO:0000313" key="2">
    <source>
        <dbReference type="EMBL" id="GLH94802.1"/>
    </source>
</evidence>
<evidence type="ECO:0000256" key="1">
    <source>
        <dbReference type="SAM" id="Phobius"/>
    </source>
</evidence>
<name>A0ABQ5QKU6_9ACTN</name>